<dbReference type="KEGG" id="sand:H3309_06850"/>
<dbReference type="AlphaFoldDB" id="A0A7G5ILC5"/>
<dbReference type="SUPFAM" id="SSF81338">
    <property type="entry name" value="Aquaporin-like"/>
    <property type="match status" value="1"/>
</dbReference>
<gene>
    <name evidence="8" type="ORF">H3309_06850</name>
</gene>
<dbReference type="GO" id="GO:0015267">
    <property type="term" value="F:channel activity"/>
    <property type="evidence" value="ECO:0007669"/>
    <property type="project" value="InterPro"/>
</dbReference>
<evidence type="ECO:0000256" key="4">
    <source>
        <dbReference type="ARBA" id="ARBA00022989"/>
    </source>
</evidence>
<dbReference type="EMBL" id="CP059851">
    <property type="protein sequence ID" value="QMW24167.1"/>
    <property type="molecule type" value="Genomic_DNA"/>
</dbReference>
<dbReference type="Pfam" id="PF00230">
    <property type="entry name" value="MIP"/>
    <property type="match status" value="1"/>
</dbReference>
<dbReference type="InterPro" id="IPR034294">
    <property type="entry name" value="Aquaporin_transptr"/>
</dbReference>
<keyword evidence="4 7" id="KW-1133">Transmembrane helix</keyword>
<keyword evidence="3 6" id="KW-0812">Transmembrane</keyword>
<keyword evidence="9" id="KW-1185">Reference proteome</keyword>
<dbReference type="GO" id="GO:0016020">
    <property type="term" value="C:membrane"/>
    <property type="evidence" value="ECO:0007669"/>
    <property type="project" value="UniProtKB-SubCell"/>
</dbReference>
<feature type="transmembrane region" description="Helical" evidence="7">
    <location>
        <begin position="196"/>
        <end position="216"/>
    </location>
</feature>
<evidence type="ECO:0000256" key="6">
    <source>
        <dbReference type="RuleBase" id="RU000477"/>
    </source>
</evidence>
<evidence type="ECO:0000313" key="9">
    <source>
        <dbReference type="Proteomes" id="UP000515292"/>
    </source>
</evidence>
<comment type="similarity">
    <text evidence="6">Belongs to the MIP/aquaporin (TC 1.A.8) family.</text>
</comment>
<dbReference type="PANTHER" id="PTHR45724:SF13">
    <property type="entry name" value="AQUAPORIN NIP1-1-RELATED"/>
    <property type="match status" value="1"/>
</dbReference>
<evidence type="ECO:0000256" key="5">
    <source>
        <dbReference type="ARBA" id="ARBA00023136"/>
    </source>
</evidence>
<keyword evidence="5 7" id="KW-0472">Membrane</keyword>
<evidence type="ECO:0000256" key="1">
    <source>
        <dbReference type="ARBA" id="ARBA00004141"/>
    </source>
</evidence>
<dbReference type="InterPro" id="IPR023271">
    <property type="entry name" value="Aquaporin-like"/>
</dbReference>
<feature type="transmembrane region" description="Helical" evidence="7">
    <location>
        <begin position="126"/>
        <end position="144"/>
    </location>
</feature>
<evidence type="ECO:0000256" key="2">
    <source>
        <dbReference type="ARBA" id="ARBA00022448"/>
    </source>
</evidence>
<name>A0A7G5ILC5_9SPHN</name>
<sequence>MTPLPHRLLAEFLGCLLLFASVIGSGILAQQLAAGNDGVALLGNTLATVAMLGLLITILGPISGAQFNPAVTLVMALHERTPAASALAIIAAQLLAAPAAVALAHAMFNQPLFQIATHARNTPGELLGEAVATFTLLLTILGTLAHRPAAIALTVPAAITAGYWWTSSTSFANPAITLARAMTDSFSGIRPGDTPGFIAAQFAGALLALAVGRLLFTSSRSDIPPGPSSPAPRD</sequence>
<dbReference type="InterPro" id="IPR000425">
    <property type="entry name" value="MIP"/>
</dbReference>
<feature type="transmembrane region" description="Helical" evidence="7">
    <location>
        <begin position="39"/>
        <end position="62"/>
    </location>
</feature>
<organism evidence="8 9">
    <name type="scientific">Sandaracinobacteroides saxicola</name>
    <dbReference type="NCBI Taxonomy" id="2759707"/>
    <lineage>
        <taxon>Bacteria</taxon>
        <taxon>Pseudomonadati</taxon>
        <taxon>Pseudomonadota</taxon>
        <taxon>Alphaproteobacteria</taxon>
        <taxon>Sphingomonadales</taxon>
        <taxon>Sphingosinicellaceae</taxon>
        <taxon>Sandaracinobacteroides</taxon>
    </lineage>
</organism>
<dbReference type="RefSeq" id="WP_182297990.1">
    <property type="nucleotide sequence ID" value="NZ_CP059851.1"/>
</dbReference>
<comment type="subcellular location">
    <subcellularLocation>
        <location evidence="1">Membrane</location>
        <topology evidence="1">Multi-pass membrane protein</topology>
    </subcellularLocation>
</comment>
<dbReference type="PRINTS" id="PR00783">
    <property type="entry name" value="MINTRINSICP"/>
</dbReference>
<evidence type="ECO:0000256" key="3">
    <source>
        <dbReference type="ARBA" id="ARBA00022692"/>
    </source>
</evidence>
<proteinExistence type="inferred from homology"/>
<protein>
    <submittedName>
        <fullName evidence="8">Aquaporin</fullName>
    </submittedName>
</protein>
<reference evidence="8 9" key="1">
    <citation type="submission" date="2020-07" db="EMBL/GenBank/DDBJ databases">
        <title>Complete genome sequence for Sandaracinobacter sp. M6.</title>
        <authorList>
            <person name="Tang Y."/>
            <person name="Liu Q."/>
            <person name="Guo Z."/>
            <person name="Lei P."/>
            <person name="Huang B."/>
        </authorList>
    </citation>
    <scope>NUCLEOTIDE SEQUENCE [LARGE SCALE GENOMIC DNA]</scope>
    <source>
        <strain evidence="8 9">M6</strain>
    </source>
</reference>
<dbReference type="PANTHER" id="PTHR45724">
    <property type="entry name" value="AQUAPORIN NIP2-1"/>
    <property type="match status" value="1"/>
</dbReference>
<evidence type="ECO:0000256" key="7">
    <source>
        <dbReference type="SAM" id="Phobius"/>
    </source>
</evidence>
<accession>A0A7G5ILC5</accession>
<keyword evidence="2 6" id="KW-0813">Transport</keyword>
<dbReference type="Proteomes" id="UP000515292">
    <property type="component" value="Chromosome"/>
</dbReference>
<evidence type="ECO:0000313" key="8">
    <source>
        <dbReference type="EMBL" id="QMW24167.1"/>
    </source>
</evidence>
<dbReference type="Gene3D" id="1.20.1080.10">
    <property type="entry name" value="Glycerol uptake facilitator protein"/>
    <property type="match status" value="2"/>
</dbReference>
<feature type="transmembrane region" description="Helical" evidence="7">
    <location>
        <begin position="83"/>
        <end position="106"/>
    </location>
</feature>